<evidence type="ECO:0008006" key="3">
    <source>
        <dbReference type="Google" id="ProtNLM"/>
    </source>
</evidence>
<protein>
    <recommendedName>
        <fullName evidence="3">YaaC-like Protein</fullName>
    </recommendedName>
</protein>
<dbReference type="AlphaFoldDB" id="A0AAW8F4E3"/>
<name>A0AAW8F4E3_9ACTN</name>
<sequence length="343" mass="37876">MHSDLDADEAWERLRASRSNPPARANTGSRRKTYAAALEQAQQLFHAAAVVGPATSPVLAFYGLSQAGRAITAAAWSLKGEDWNLDTHGIKTTGFHLPFPDIEIRTDPPGTHGSFVKVSEALDSPVWEKDPLRLEDVWDLLPTNLHYPLTTRDRLTPLYTDEGSIDAGDHSLLSAFVCNIPDRVVKAGTREALADFLTAYPVVAQHESYSTVGPALPNYVRYDHGGGQLSMNWLMPDGVGTGFDGMATMAERQAHLRAMTRRYAGGRYFLPVLGSMKRELHPLMAWWAVLYALSMLSRYQPAVWGTLINVDSNQFAVPIERLLERAINHLPVLIADTITEVTT</sequence>
<gene>
    <name evidence="1" type="ORF">QFZ22_000674</name>
</gene>
<dbReference type="Pfam" id="PF14175">
    <property type="entry name" value="YaaC"/>
    <property type="match status" value="1"/>
</dbReference>
<accession>A0AAW8F4E3</accession>
<dbReference type="EMBL" id="JAUSZV010000004">
    <property type="protein sequence ID" value="MDQ0904689.1"/>
    <property type="molecule type" value="Genomic_DNA"/>
</dbReference>
<evidence type="ECO:0000313" key="1">
    <source>
        <dbReference type="EMBL" id="MDQ0904689.1"/>
    </source>
</evidence>
<dbReference type="InterPro" id="IPR026988">
    <property type="entry name" value="YaaC-like"/>
</dbReference>
<dbReference type="RefSeq" id="WP_306972258.1">
    <property type="nucleotide sequence ID" value="NZ_JAUSZV010000004.1"/>
</dbReference>
<evidence type="ECO:0000313" key="2">
    <source>
        <dbReference type="Proteomes" id="UP001234216"/>
    </source>
</evidence>
<proteinExistence type="predicted"/>
<comment type="caution">
    <text evidence="1">The sequence shown here is derived from an EMBL/GenBank/DDBJ whole genome shotgun (WGS) entry which is preliminary data.</text>
</comment>
<dbReference type="Proteomes" id="UP001234216">
    <property type="component" value="Unassembled WGS sequence"/>
</dbReference>
<reference evidence="1" key="1">
    <citation type="submission" date="2023-07" db="EMBL/GenBank/DDBJ databases">
        <title>Comparative genomics of wheat-associated soil bacteria to identify genetic determinants of phenazine resistance.</title>
        <authorList>
            <person name="Mouncey N."/>
        </authorList>
    </citation>
    <scope>NUCLEOTIDE SEQUENCE</scope>
    <source>
        <strain evidence="1">V4I22</strain>
    </source>
</reference>
<organism evidence="1 2">
    <name type="scientific">Streptomyces canus</name>
    <dbReference type="NCBI Taxonomy" id="58343"/>
    <lineage>
        <taxon>Bacteria</taxon>
        <taxon>Bacillati</taxon>
        <taxon>Actinomycetota</taxon>
        <taxon>Actinomycetes</taxon>
        <taxon>Kitasatosporales</taxon>
        <taxon>Streptomycetaceae</taxon>
        <taxon>Streptomyces</taxon>
        <taxon>Streptomyces aurantiacus group</taxon>
    </lineage>
</organism>